<proteinExistence type="predicted"/>
<dbReference type="RefSeq" id="WP_128985426.1">
    <property type="nucleotide sequence ID" value="NZ_PDJZ01000001.1"/>
</dbReference>
<comment type="caution">
    <text evidence="1">The sequence shown here is derived from an EMBL/GenBank/DDBJ whole genome shotgun (WGS) entry which is preliminary data.</text>
</comment>
<dbReference type="OrthoDB" id="5345003at2"/>
<sequence length="83" mass="9532">MANSTKKNFLFFTNEGFTYDSNNKEIQNMQILGDATGKDILEAFKNFKINQPYLKNFSFKNVMAIQTIGDVIRNLELGGKEWS</sequence>
<name>A0A4Q0ZH62_9BACT</name>
<accession>A0A4Q0ZH62</accession>
<evidence type="ECO:0000313" key="2">
    <source>
        <dbReference type="Proteomes" id="UP000290870"/>
    </source>
</evidence>
<dbReference type="AlphaFoldDB" id="A0A4Q0ZH62"/>
<evidence type="ECO:0000313" key="1">
    <source>
        <dbReference type="EMBL" id="RXJ85893.1"/>
    </source>
</evidence>
<gene>
    <name evidence="1" type="ORF">CRU90_01120</name>
</gene>
<dbReference type="EMBL" id="PDJZ01000001">
    <property type="protein sequence ID" value="RXJ85893.1"/>
    <property type="molecule type" value="Genomic_DNA"/>
</dbReference>
<organism evidence="1 2">
    <name type="scientific">Arcobacter cloacae</name>
    <dbReference type="NCBI Taxonomy" id="1054034"/>
    <lineage>
        <taxon>Bacteria</taxon>
        <taxon>Pseudomonadati</taxon>
        <taxon>Campylobacterota</taxon>
        <taxon>Epsilonproteobacteria</taxon>
        <taxon>Campylobacterales</taxon>
        <taxon>Arcobacteraceae</taxon>
        <taxon>Arcobacter</taxon>
    </lineage>
</organism>
<protein>
    <submittedName>
        <fullName evidence="1">Uncharacterized protein</fullName>
    </submittedName>
</protein>
<reference evidence="1 2" key="1">
    <citation type="submission" date="2017-10" db="EMBL/GenBank/DDBJ databases">
        <title>Genomics of the genus Arcobacter.</title>
        <authorList>
            <person name="Perez-Cataluna A."/>
            <person name="Figueras M.J."/>
        </authorList>
    </citation>
    <scope>NUCLEOTIDE SEQUENCE [LARGE SCALE GENOMIC DNA]</scope>
    <source>
        <strain evidence="1 2">F26</strain>
    </source>
</reference>
<dbReference type="Proteomes" id="UP000290870">
    <property type="component" value="Unassembled WGS sequence"/>
</dbReference>